<dbReference type="InterPro" id="IPR000477">
    <property type="entry name" value="RT_dom"/>
</dbReference>
<evidence type="ECO:0000313" key="3">
    <source>
        <dbReference type="Proteomes" id="UP000634136"/>
    </source>
</evidence>
<dbReference type="PANTHER" id="PTHR33116">
    <property type="entry name" value="REVERSE TRANSCRIPTASE ZINC-BINDING DOMAIN-CONTAINING PROTEIN-RELATED-RELATED"/>
    <property type="match status" value="1"/>
</dbReference>
<proteinExistence type="predicted"/>
<protein>
    <submittedName>
        <fullName evidence="2">Ribonuclease H</fullName>
    </submittedName>
</protein>
<reference evidence="2" key="1">
    <citation type="submission" date="2020-09" db="EMBL/GenBank/DDBJ databases">
        <title>Genome-Enabled Discovery of Anthraquinone Biosynthesis in Senna tora.</title>
        <authorList>
            <person name="Kang S.-H."/>
            <person name="Pandey R.P."/>
            <person name="Lee C.-M."/>
            <person name="Sim J.-S."/>
            <person name="Jeong J.-T."/>
            <person name="Choi B.-S."/>
            <person name="Jung M."/>
            <person name="Ginzburg D."/>
            <person name="Zhao K."/>
            <person name="Won S.Y."/>
            <person name="Oh T.-J."/>
            <person name="Yu Y."/>
            <person name="Kim N.-H."/>
            <person name="Lee O.R."/>
            <person name="Lee T.-H."/>
            <person name="Bashyal P."/>
            <person name="Kim T.-S."/>
            <person name="Lee W.-H."/>
            <person name="Kawkins C."/>
            <person name="Kim C.-K."/>
            <person name="Kim J.S."/>
            <person name="Ahn B.O."/>
            <person name="Rhee S.Y."/>
            <person name="Sohng J.K."/>
        </authorList>
    </citation>
    <scope>NUCLEOTIDE SEQUENCE</scope>
    <source>
        <tissue evidence="2">Leaf</tissue>
    </source>
</reference>
<dbReference type="EMBL" id="JAAIUW010000008">
    <property type="protein sequence ID" value="KAF7820717.1"/>
    <property type="molecule type" value="Genomic_DNA"/>
</dbReference>
<feature type="domain" description="Reverse transcriptase" evidence="1">
    <location>
        <begin position="1"/>
        <end position="138"/>
    </location>
</feature>
<dbReference type="PANTHER" id="PTHR33116:SF78">
    <property type="entry name" value="OS12G0587133 PROTEIN"/>
    <property type="match status" value="1"/>
</dbReference>
<gene>
    <name evidence="2" type="ORF">G2W53_026172</name>
</gene>
<dbReference type="Pfam" id="PF00078">
    <property type="entry name" value="RVT_1"/>
    <property type="match status" value="1"/>
</dbReference>
<dbReference type="PROSITE" id="PS50878">
    <property type="entry name" value="RT_POL"/>
    <property type="match status" value="1"/>
</dbReference>
<keyword evidence="3" id="KW-1185">Reference proteome</keyword>
<sequence length="502" mass="57947">MINGEFSNWFHPTAGLRQGDPISPYLFILCANVLSLQLMKAQDLKKLGGIKISRLAPPINHLCYADDFLLFFKANTESATLGKRILDAFGHMSGLFMNPHKSKVKFTSNCPPSIKNNCAAILQCQTVDRLGKYLGGFIDGPARDRQNYKFTKLNMKEVAQCDRLLSRFFWGHTPDKPGIPMISWPRLCQPKQKGGLGIRRFDPLNRALLGKQYWRVLTQPHTLLHRVFRARPHCLAGGRWNRSRLNRVYEPSRVRQISEIPVSHYNVPDLLIWKLAPHVITIEDDKYTFGCDTIEDEEHLFKDCPFARAVWFGSSISFVGRRWVNDSFCQSVTSWCNLDFKHLVTGQSILHEVIVTCWGIYTQRNKVLFSQETPDPAGVVRKSQNFLLTLQHIETLPSLDPFFNLQNMPSSRFNTMSNTGMTDVETINLFCCWFNCRQTKKREAHILWQQHDRITPLLIFTPHYSSEAYLVMLQAIRQALVCFSHNHQLRISIHIPNRQLFK</sequence>
<accession>A0A834WFF7</accession>
<dbReference type="SUPFAM" id="SSF56672">
    <property type="entry name" value="DNA/RNA polymerases"/>
    <property type="match status" value="1"/>
</dbReference>
<evidence type="ECO:0000259" key="1">
    <source>
        <dbReference type="PROSITE" id="PS50878"/>
    </source>
</evidence>
<comment type="caution">
    <text evidence="2">The sequence shown here is derived from an EMBL/GenBank/DDBJ whole genome shotgun (WGS) entry which is preliminary data.</text>
</comment>
<dbReference type="OrthoDB" id="786283at2759"/>
<dbReference type="InterPro" id="IPR043502">
    <property type="entry name" value="DNA/RNA_pol_sf"/>
</dbReference>
<evidence type="ECO:0000313" key="2">
    <source>
        <dbReference type="EMBL" id="KAF7820717.1"/>
    </source>
</evidence>
<dbReference type="Proteomes" id="UP000634136">
    <property type="component" value="Unassembled WGS sequence"/>
</dbReference>
<name>A0A834WFF7_9FABA</name>
<dbReference type="AlphaFoldDB" id="A0A834WFF7"/>
<organism evidence="2 3">
    <name type="scientific">Senna tora</name>
    <dbReference type="NCBI Taxonomy" id="362788"/>
    <lineage>
        <taxon>Eukaryota</taxon>
        <taxon>Viridiplantae</taxon>
        <taxon>Streptophyta</taxon>
        <taxon>Embryophyta</taxon>
        <taxon>Tracheophyta</taxon>
        <taxon>Spermatophyta</taxon>
        <taxon>Magnoliopsida</taxon>
        <taxon>eudicotyledons</taxon>
        <taxon>Gunneridae</taxon>
        <taxon>Pentapetalae</taxon>
        <taxon>rosids</taxon>
        <taxon>fabids</taxon>
        <taxon>Fabales</taxon>
        <taxon>Fabaceae</taxon>
        <taxon>Caesalpinioideae</taxon>
        <taxon>Cassia clade</taxon>
        <taxon>Senna</taxon>
    </lineage>
</organism>